<feature type="active site" description="Proton acceptor" evidence="1">
    <location>
        <position position="262"/>
    </location>
</feature>
<keyword evidence="7" id="KW-0808">Transferase</keyword>
<feature type="region of interest" description="Disordered" evidence="4">
    <location>
        <begin position="1"/>
        <end position="20"/>
    </location>
</feature>
<evidence type="ECO:0000256" key="4">
    <source>
        <dbReference type="SAM" id="MobiDB-lite"/>
    </source>
</evidence>
<dbReference type="OrthoDB" id="4062651at2759"/>
<feature type="binding site" evidence="3">
    <location>
        <position position="267"/>
    </location>
    <ligand>
        <name>Mg(2+)</name>
        <dbReference type="ChEBI" id="CHEBI:18420"/>
    </ligand>
</feature>
<dbReference type="SMART" id="SM00220">
    <property type="entry name" value="S_TKc"/>
    <property type="match status" value="1"/>
</dbReference>
<dbReference type="InterPro" id="IPR000719">
    <property type="entry name" value="Prot_kinase_dom"/>
</dbReference>
<sequence length="330" mass="36591">MTLVPTTEPLANTTAPMTTTSNPYTTSINASIAGSSSGRLYKTQTPTSQSSSSSMIAGVVCGSLAVALVFALYAWRRKKKSVASQMYQSHFSPREEDIICPINYSTGGNKASKAATATTSTDSTSPREPPPTSFVNLDCLRMFRLEPRDLRVIADKPISSGAFGEVWLGVFVHERVAIKRVKDKSVNNIRRFRNEINLMSNWLRPTDLECVVEYMNRGDLRTILESMSRVEFSWEEKLAIIISIVRGCIYLHTFEPQIIHRDLKSRNVLLDSKKGTKITDFGEAREVDDRTLTSGIGTFQWMAPEVLVGSNYSAAADVYSFGIFLSAMIV</sequence>
<feature type="compositionally biased region" description="Polar residues" evidence="4">
    <location>
        <begin position="9"/>
        <end position="20"/>
    </location>
</feature>
<dbReference type="AlphaFoldDB" id="A0A1W0A9B7"/>
<accession>A0A1W0A9B7</accession>
<evidence type="ECO:0000259" key="6">
    <source>
        <dbReference type="PROSITE" id="PS50011"/>
    </source>
</evidence>
<evidence type="ECO:0000256" key="3">
    <source>
        <dbReference type="PIRSR" id="PIRSR000615-3"/>
    </source>
</evidence>
<dbReference type="InterPro" id="IPR011009">
    <property type="entry name" value="Kinase-like_dom_sf"/>
</dbReference>
<keyword evidence="7" id="KW-0418">Kinase</keyword>
<dbReference type="GO" id="GO:0005524">
    <property type="term" value="F:ATP binding"/>
    <property type="evidence" value="ECO:0007669"/>
    <property type="project" value="UniProtKB-KW"/>
</dbReference>
<name>A0A1W0A9B7_9STRA</name>
<evidence type="ECO:0000256" key="2">
    <source>
        <dbReference type="PIRSR" id="PIRSR000615-2"/>
    </source>
</evidence>
<proteinExistence type="predicted"/>
<feature type="compositionally biased region" description="Low complexity" evidence="4">
    <location>
        <begin position="110"/>
        <end position="124"/>
    </location>
</feature>
<feature type="binding site" evidence="3">
    <location>
        <position position="280"/>
    </location>
    <ligand>
        <name>Mg(2+)</name>
        <dbReference type="ChEBI" id="CHEBI:18420"/>
    </ligand>
</feature>
<keyword evidence="5" id="KW-1133">Transmembrane helix</keyword>
<dbReference type="PANTHER" id="PTHR44329">
    <property type="entry name" value="SERINE/THREONINE-PROTEIN KINASE TNNI3K-RELATED"/>
    <property type="match status" value="1"/>
</dbReference>
<reference evidence="7 8" key="1">
    <citation type="journal article" date="2014" name="Genome Biol. Evol.">
        <title>The secreted proteins of Achlya hypogyna and Thraustotheca clavata identify the ancestral oomycete secretome and reveal gene acquisitions by horizontal gene transfer.</title>
        <authorList>
            <person name="Misner I."/>
            <person name="Blouin N."/>
            <person name="Leonard G."/>
            <person name="Richards T.A."/>
            <person name="Lane C.E."/>
        </authorList>
    </citation>
    <scope>NUCLEOTIDE SEQUENCE [LARGE SCALE GENOMIC DNA]</scope>
    <source>
        <strain evidence="7 8">ATCC 34112</strain>
    </source>
</reference>
<gene>
    <name evidence="7" type="ORF">THRCLA_01188</name>
</gene>
<evidence type="ECO:0000256" key="1">
    <source>
        <dbReference type="PIRSR" id="PIRSR000615-1"/>
    </source>
</evidence>
<keyword evidence="8" id="KW-1185">Reference proteome</keyword>
<comment type="caution">
    <text evidence="7">The sequence shown here is derived from an EMBL/GenBank/DDBJ whole genome shotgun (WGS) entry which is preliminary data.</text>
</comment>
<organism evidence="7 8">
    <name type="scientific">Thraustotheca clavata</name>
    <dbReference type="NCBI Taxonomy" id="74557"/>
    <lineage>
        <taxon>Eukaryota</taxon>
        <taxon>Sar</taxon>
        <taxon>Stramenopiles</taxon>
        <taxon>Oomycota</taxon>
        <taxon>Saprolegniomycetes</taxon>
        <taxon>Saprolegniales</taxon>
        <taxon>Achlyaceae</taxon>
        <taxon>Thraustotheca</taxon>
    </lineage>
</organism>
<dbReference type="PANTHER" id="PTHR44329:SF214">
    <property type="entry name" value="PROTEIN KINASE DOMAIN-CONTAINING PROTEIN"/>
    <property type="match status" value="1"/>
</dbReference>
<dbReference type="SUPFAM" id="SSF56112">
    <property type="entry name" value="Protein kinase-like (PK-like)"/>
    <property type="match status" value="1"/>
</dbReference>
<evidence type="ECO:0000313" key="8">
    <source>
        <dbReference type="Proteomes" id="UP000243217"/>
    </source>
</evidence>
<dbReference type="InterPro" id="IPR008271">
    <property type="entry name" value="Ser/Thr_kinase_AS"/>
</dbReference>
<keyword evidence="3" id="KW-0479">Metal-binding</keyword>
<dbReference type="InterPro" id="IPR051681">
    <property type="entry name" value="Ser/Thr_Kinases-Pseudokinases"/>
</dbReference>
<dbReference type="GO" id="GO:0004674">
    <property type="term" value="F:protein serine/threonine kinase activity"/>
    <property type="evidence" value="ECO:0007669"/>
    <property type="project" value="TreeGrafter"/>
</dbReference>
<keyword evidence="2" id="KW-0547">Nucleotide-binding</keyword>
<feature type="transmembrane region" description="Helical" evidence="5">
    <location>
        <begin position="55"/>
        <end position="75"/>
    </location>
</feature>
<protein>
    <submittedName>
        <fullName evidence="7">Kinase</fullName>
    </submittedName>
</protein>
<feature type="region of interest" description="Disordered" evidence="4">
    <location>
        <begin position="108"/>
        <end position="131"/>
    </location>
</feature>
<dbReference type="InterPro" id="IPR001245">
    <property type="entry name" value="Ser-Thr/Tyr_kinase_cat_dom"/>
</dbReference>
<keyword evidence="3" id="KW-0460">Magnesium</keyword>
<keyword evidence="2" id="KW-0067">ATP-binding</keyword>
<feature type="domain" description="Protein kinase" evidence="6">
    <location>
        <begin position="152"/>
        <end position="330"/>
    </location>
</feature>
<dbReference type="EMBL" id="JNBS01000307">
    <property type="protein sequence ID" value="OQS06789.1"/>
    <property type="molecule type" value="Genomic_DNA"/>
</dbReference>
<feature type="binding site" evidence="2">
    <location>
        <position position="266"/>
    </location>
    <ligand>
        <name>ATP</name>
        <dbReference type="ChEBI" id="CHEBI:30616"/>
    </ligand>
</feature>
<dbReference type="GO" id="GO:0046872">
    <property type="term" value="F:metal ion binding"/>
    <property type="evidence" value="ECO:0007669"/>
    <property type="project" value="UniProtKB-KW"/>
</dbReference>
<dbReference type="PRINTS" id="PR00109">
    <property type="entry name" value="TYRKINASE"/>
</dbReference>
<dbReference type="PROSITE" id="PS00108">
    <property type="entry name" value="PROTEIN_KINASE_ST"/>
    <property type="match status" value="1"/>
</dbReference>
<dbReference type="Proteomes" id="UP000243217">
    <property type="component" value="Unassembled WGS sequence"/>
</dbReference>
<keyword evidence="5" id="KW-0812">Transmembrane</keyword>
<evidence type="ECO:0000256" key="5">
    <source>
        <dbReference type="SAM" id="Phobius"/>
    </source>
</evidence>
<keyword evidence="5" id="KW-0472">Membrane</keyword>
<dbReference type="STRING" id="74557.A0A1W0A9B7"/>
<evidence type="ECO:0000313" key="7">
    <source>
        <dbReference type="EMBL" id="OQS06789.1"/>
    </source>
</evidence>
<dbReference type="Pfam" id="PF00069">
    <property type="entry name" value="Pkinase"/>
    <property type="match status" value="1"/>
</dbReference>
<dbReference type="PROSITE" id="PS50011">
    <property type="entry name" value="PROTEIN_KINASE_DOM"/>
    <property type="match status" value="1"/>
</dbReference>
<dbReference type="Gene3D" id="1.10.510.10">
    <property type="entry name" value="Transferase(Phosphotransferase) domain 1"/>
    <property type="match status" value="1"/>
</dbReference>